<evidence type="ECO:0000313" key="3">
    <source>
        <dbReference type="Proteomes" id="UP000681967"/>
    </source>
</evidence>
<evidence type="ECO:0000256" key="1">
    <source>
        <dbReference type="SAM" id="MobiDB-lite"/>
    </source>
</evidence>
<dbReference type="Proteomes" id="UP000681967">
    <property type="component" value="Unassembled WGS sequence"/>
</dbReference>
<accession>A0A8S3CXE0</accession>
<evidence type="ECO:0000313" key="2">
    <source>
        <dbReference type="EMBL" id="CAF4949151.1"/>
    </source>
</evidence>
<name>A0A8S3CXE0_9BILA</name>
<organism evidence="2 3">
    <name type="scientific">Rotaria magnacalcarata</name>
    <dbReference type="NCBI Taxonomy" id="392030"/>
    <lineage>
        <taxon>Eukaryota</taxon>
        <taxon>Metazoa</taxon>
        <taxon>Spiralia</taxon>
        <taxon>Gnathifera</taxon>
        <taxon>Rotifera</taxon>
        <taxon>Eurotatoria</taxon>
        <taxon>Bdelloidea</taxon>
        <taxon>Philodinida</taxon>
        <taxon>Philodinidae</taxon>
        <taxon>Rotaria</taxon>
    </lineage>
</organism>
<feature type="compositionally biased region" description="Low complexity" evidence="1">
    <location>
        <begin position="1"/>
        <end position="13"/>
    </location>
</feature>
<protein>
    <submittedName>
        <fullName evidence="2">Uncharacterized protein</fullName>
    </submittedName>
</protein>
<comment type="caution">
    <text evidence="2">The sequence shown here is derived from an EMBL/GenBank/DDBJ whole genome shotgun (WGS) entry which is preliminary data.</text>
</comment>
<proteinExistence type="predicted"/>
<dbReference type="AlphaFoldDB" id="A0A8S3CXE0"/>
<sequence length="45" mass="4702">QSAKKPASSSSSDSSDDDKPVVVKPVVSKGKVFLFANVSIPMYSS</sequence>
<feature type="region of interest" description="Disordered" evidence="1">
    <location>
        <begin position="1"/>
        <end position="22"/>
    </location>
</feature>
<reference evidence="2" key="1">
    <citation type="submission" date="2021-02" db="EMBL/GenBank/DDBJ databases">
        <authorList>
            <person name="Nowell W R."/>
        </authorList>
    </citation>
    <scope>NUCLEOTIDE SEQUENCE</scope>
</reference>
<gene>
    <name evidence="2" type="ORF">BYL167_LOCUS53910</name>
</gene>
<dbReference type="EMBL" id="CAJOBH010184843">
    <property type="protein sequence ID" value="CAF4949151.1"/>
    <property type="molecule type" value="Genomic_DNA"/>
</dbReference>
<feature type="non-terminal residue" evidence="2">
    <location>
        <position position="1"/>
    </location>
</feature>